<protein>
    <submittedName>
        <fullName evidence="3">Transcriptional regulator, LuxR family</fullName>
    </submittedName>
</protein>
<gene>
    <name evidence="3" type="ordered locus">KPHS_13630</name>
</gene>
<keyword evidence="4" id="KW-1185">Reference proteome</keyword>
<dbReference type="InterPro" id="IPR036388">
    <property type="entry name" value="WH-like_DNA-bd_sf"/>
</dbReference>
<evidence type="ECO:0000256" key="1">
    <source>
        <dbReference type="ARBA" id="ARBA00023125"/>
    </source>
</evidence>
<dbReference type="GO" id="GO:0003677">
    <property type="term" value="F:DNA binding"/>
    <property type="evidence" value="ECO:0007669"/>
    <property type="project" value="UniProtKB-KW"/>
</dbReference>
<dbReference type="GeneID" id="11846364"/>
<dbReference type="EMBL" id="CP003200">
    <property type="protein sequence ID" value="AEW60061.1"/>
    <property type="molecule type" value="Genomic_DNA"/>
</dbReference>
<dbReference type="PATRIC" id="fig|1125630.4.peg.1324"/>
<name>A0A0H3GPA3_KLEPH</name>
<keyword evidence="1" id="KW-0238">DNA-binding</keyword>
<dbReference type="Proteomes" id="UP000007841">
    <property type="component" value="Chromosome"/>
</dbReference>
<dbReference type="PROSITE" id="PS00622">
    <property type="entry name" value="HTH_LUXR_1"/>
    <property type="match status" value="1"/>
</dbReference>
<dbReference type="HOGENOM" id="CLU_088924_0_0_6"/>
<feature type="domain" description="HTH luxR-type" evidence="2">
    <location>
        <begin position="184"/>
        <end position="211"/>
    </location>
</feature>
<dbReference type="Pfam" id="PF00196">
    <property type="entry name" value="GerE"/>
    <property type="match status" value="1"/>
</dbReference>
<evidence type="ECO:0000313" key="4">
    <source>
        <dbReference type="Proteomes" id="UP000007841"/>
    </source>
</evidence>
<dbReference type="GO" id="GO:0006355">
    <property type="term" value="P:regulation of DNA-templated transcription"/>
    <property type="evidence" value="ECO:0007669"/>
    <property type="project" value="InterPro"/>
</dbReference>
<dbReference type="RefSeq" id="WP_004228166.1">
    <property type="nucleotide sequence ID" value="NC_016845.1"/>
</dbReference>
<dbReference type="InterPro" id="IPR000792">
    <property type="entry name" value="Tscrpt_reg_LuxR_C"/>
</dbReference>
<dbReference type="SMR" id="A0A0H3GPA3"/>
<reference evidence="3 4" key="1">
    <citation type="journal article" date="2012" name="J. Bacteriol.">
        <title>Complete genome sequence of Klebsiella pneumoniae subsp. pneumoniae HS11286, a multidrug-resistant strain isolated from human sputum.</title>
        <authorList>
            <person name="Liu P."/>
            <person name="Li P."/>
            <person name="Jiang X."/>
            <person name="Bi D."/>
            <person name="Xie Y."/>
            <person name="Tai C."/>
            <person name="Deng Z."/>
            <person name="Rajakumar K."/>
            <person name="Ou H.Y."/>
        </authorList>
    </citation>
    <scope>NUCLEOTIDE SEQUENCE [LARGE SCALE GENOMIC DNA]</scope>
    <source>
        <strain evidence="3 4">HS11286</strain>
    </source>
</reference>
<evidence type="ECO:0000259" key="2">
    <source>
        <dbReference type="PROSITE" id="PS00622"/>
    </source>
</evidence>
<dbReference type="RefSeq" id="YP_005225663.1">
    <property type="nucleotide sequence ID" value="NC_016845.1"/>
</dbReference>
<accession>A0A0H3GPA3</accession>
<dbReference type="KEGG" id="kpm:KPHS_13630"/>
<proteinExistence type="predicted"/>
<sequence>MFDIAYVSLLNFLMTCEVIIMRGCNCEIKCIACGLNCRIEAKNKIERTLCGEKKFSVWPDRNYFFKRAVNDLVFRELTCFVPEGIVVVDFSLGNILYFLNECWTRKLRDSGLKIILIADKNMLPMANFWRLRSGFSWAVVEVNSDLSNLINKIKRVMLGRNLLCRRTPSLTEHEMKTLCLLAEGHSSQDIARIMACDTRSVYRFQYSLCKKFGGLNRLRNLRFRHTIPALD</sequence>
<dbReference type="Gene3D" id="1.10.10.10">
    <property type="entry name" value="Winged helix-like DNA-binding domain superfamily/Winged helix DNA-binding domain"/>
    <property type="match status" value="1"/>
</dbReference>
<dbReference type="SUPFAM" id="SSF46894">
    <property type="entry name" value="C-terminal effector domain of the bipartite response regulators"/>
    <property type="match status" value="1"/>
</dbReference>
<dbReference type="AlphaFoldDB" id="A0A0H3GPA3"/>
<dbReference type="InterPro" id="IPR016032">
    <property type="entry name" value="Sig_transdc_resp-reg_C-effctor"/>
</dbReference>
<evidence type="ECO:0000313" key="3">
    <source>
        <dbReference type="EMBL" id="AEW60061.1"/>
    </source>
</evidence>
<organism evidence="3 4">
    <name type="scientific">Klebsiella pneumoniae subsp. pneumoniae (strain HS11286)</name>
    <dbReference type="NCBI Taxonomy" id="1125630"/>
    <lineage>
        <taxon>Bacteria</taxon>
        <taxon>Pseudomonadati</taxon>
        <taxon>Pseudomonadota</taxon>
        <taxon>Gammaproteobacteria</taxon>
        <taxon>Enterobacterales</taxon>
        <taxon>Enterobacteriaceae</taxon>
        <taxon>Klebsiella/Raoultella group</taxon>
        <taxon>Klebsiella</taxon>
        <taxon>Klebsiella pneumoniae complex</taxon>
    </lineage>
</organism>